<feature type="region of interest" description="Disordered" evidence="1">
    <location>
        <begin position="413"/>
        <end position="452"/>
    </location>
</feature>
<dbReference type="Proteomes" id="UP000823844">
    <property type="component" value="Unassembled WGS sequence"/>
</dbReference>
<sequence>DDFPTPHEKDPKKQKQILNLQASQAGKLIKGYLKEHFPDDAQYLYAIQRDGKGHKLHAHVAINSVVFGGKTLNTREYTTVIDTKRNVYDRNLHKRVAKAFKGINSTSDQYMLDHFKEVTGRDFVPVVPNKENLVAPEVSQIKTRGAYSWREDMKDQIYDAFSHSDNLDEFKEACALNGITVTERHQKVSDGHGNIAKRRAFTYTFTSQEKTKTGKAKVYKRRDYYLYNDRQRGLGLSFTPQALEREFEKQHVTERQRIQEYQQQKEAQLTNLINHVGRDAKTSNGQNPGLNSSLGQGIYATNQGSNGSNYPESKHDNLQSESNSEKSRKDYSESEPDFDWNELALGRNASRRSDNDTTRDQSRKKSISKPNKKHDAVIPQTLINQRIIDAWYKNASELEESNKYAELDEKFREKEAEKLRQQSETKTPNTYPNNTPKQRDNNSLSDDFGPDY</sequence>
<reference evidence="2" key="1">
    <citation type="journal article" date="2021" name="PeerJ">
        <title>Extensive microbial diversity within the chicken gut microbiome revealed by metagenomics and culture.</title>
        <authorList>
            <person name="Gilroy R."/>
            <person name="Ravi A."/>
            <person name="Getino M."/>
            <person name="Pursley I."/>
            <person name="Horton D.L."/>
            <person name="Alikhan N.F."/>
            <person name="Baker D."/>
            <person name="Gharbi K."/>
            <person name="Hall N."/>
            <person name="Watson M."/>
            <person name="Adriaenssens E.M."/>
            <person name="Foster-Nyarko E."/>
            <person name="Jarju S."/>
            <person name="Secka A."/>
            <person name="Antonio M."/>
            <person name="Oren A."/>
            <person name="Chaudhuri R.R."/>
            <person name="La Ragione R."/>
            <person name="Hildebrand F."/>
            <person name="Pallen M.J."/>
        </authorList>
    </citation>
    <scope>NUCLEOTIDE SEQUENCE</scope>
    <source>
        <strain evidence="2">F6-686</strain>
    </source>
</reference>
<organism evidence="2 3">
    <name type="scientific">Candidatus Lactobacillus pullistercoris</name>
    <dbReference type="NCBI Taxonomy" id="2838636"/>
    <lineage>
        <taxon>Bacteria</taxon>
        <taxon>Bacillati</taxon>
        <taxon>Bacillota</taxon>
        <taxon>Bacilli</taxon>
        <taxon>Lactobacillales</taxon>
        <taxon>Lactobacillaceae</taxon>
        <taxon>Lactobacillus</taxon>
    </lineage>
</organism>
<gene>
    <name evidence="2" type="ORF">H9806_00835</name>
</gene>
<evidence type="ECO:0000313" key="3">
    <source>
        <dbReference type="Proteomes" id="UP000823844"/>
    </source>
</evidence>
<accession>A0A9E2NT24</accession>
<dbReference type="EMBL" id="JAHLFT010000012">
    <property type="protein sequence ID" value="MBU3827717.1"/>
    <property type="molecule type" value="Genomic_DNA"/>
</dbReference>
<name>A0A9E2NT24_9LACO</name>
<evidence type="ECO:0000256" key="1">
    <source>
        <dbReference type="SAM" id="MobiDB-lite"/>
    </source>
</evidence>
<feature type="compositionally biased region" description="Polar residues" evidence="1">
    <location>
        <begin position="282"/>
        <end position="311"/>
    </location>
</feature>
<feature type="compositionally biased region" description="Low complexity" evidence="1">
    <location>
        <begin position="427"/>
        <end position="436"/>
    </location>
</feature>
<feature type="region of interest" description="Disordered" evidence="1">
    <location>
        <begin position="278"/>
        <end position="377"/>
    </location>
</feature>
<feature type="compositionally biased region" description="Basic and acidic residues" evidence="1">
    <location>
        <begin position="351"/>
        <end position="363"/>
    </location>
</feature>
<feature type="compositionally biased region" description="Basic and acidic residues" evidence="1">
    <location>
        <begin position="312"/>
        <end position="332"/>
    </location>
</feature>
<evidence type="ECO:0000313" key="2">
    <source>
        <dbReference type="EMBL" id="MBU3827717.1"/>
    </source>
</evidence>
<comment type="caution">
    <text evidence="2">The sequence shown here is derived from an EMBL/GenBank/DDBJ whole genome shotgun (WGS) entry which is preliminary data.</text>
</comment>
<feature type="non-terminal residue" evidence="2">
    <location>
        <position position="1"/>
    </location>
</feature>
<feature type="compositionally biased region" description="Basic and acidic residues" evidence="1">
    <location>
        <begin position="413"/>
        <end position="423"/>
    </location>
</feature>
<reference evidence="2" key="2">
    <citation type="submission" date="2021-04" db="EMBL/GenBank/DDBJ databases">
        <authorList>
            <person name="Gilroy R."/>
        </authorList>
    </citation>
    <scope>NUCLEOTIDE SEQUENCE</scope>
    <source>
        <strain evidence="2">F6-686</strain>
    </source>
</reference>
<protein>
    <recommendedName>
        <fullName evidence="4">Relaxase</fullName>
    </recommendedName>
</protein>
<evidence type="ECO:0008006" key="4">
    <source>
        <dbReference type="Google" id="ProtNLM"/>
    </source>
</evidence>
<proteinExistence type="predicted"/>
<dbReference type="AlphaFoldDB" id="A0A9E2NT24"/>